<reference evidence="1 2" key="2">
    <citation type="submission" date="2015-01" db="EMBL/GenBank/DDBJ databases">
        <authorList>
            <consortium name="NBRP consortium"/>
            <person name="Sawabe T."/>
            <person name="Meirelles P."/>
            <person name="Feng G."/>
            <person name="Sayaka M."/>
            <person name="Hattori M."/>
            <person name="Ohkuma M."/>
        </authorList>
    </citation>
    <scope>NUCLEOTIDE SEQUENCE [LARGE SCALE GENOMIC DNA]</scope>
    <source>
        <strain evidence="2">JCM 19241</strain>
    </source>
</reference>
<comment type="caution">
    <text evidence="1">The sequence shown here is derived from an EMBL/GenBank/DDBJ whole genome shotgun (WGS) entry which is preliminary data.</text>
</comment>
<accession>A0A0B8QPF7</accession>
<sequence length="159" mass="17614">MLFLDGEMGAVLKAVPQVLILVLSLSLVEAFLILPHHLAHSLHAKKKERPDLKFKRVFLEKFEHFRNTTLVNAVDKAVEYRYLFMGGVIATLLISISLLAGGHLKFVPFPELDGDIAEARIILPPGASLSQTEAVVDKLIASAEKLDKKWSQEMEGGEL</sequence>
<dbReference type="Gene3D" id="3.30.70.1430">
    <property type="entry name" value="Multidrug efflux transporter AcrB pore domain"/>
    <property type="match status" value="1"/>
</dbReference>
<dbReference type="InterPro" id="IPR001036">
    <property type="entry name" value="Acrflvin-R"/>
</dbReference>
<proteinExistence type="predicted"/>
<dbReference type="STRING" id="1481914.JCM19241_5779"/>
<gene>
    <name evidence="1" type="ORF">JCM19241_5779</name>
</gene>
<protein>
    <submittedName>
        <fullName evidence="1">Cation/multidrug efflux pump</fullName>
    </submittedName>
</protein>
<dbReference type="Pfam" id="PF00873">
    <property type="entry name" value="ACR_tran"/>
    <property type="match status" value="1"/>
</dbReference>
<dbReference type="EMBL" id="BBSC01000007">
    <property type="protein sequence ID" value="GAM76883.1"/>
    <property type="molecule type" value="Genomic_DNA"/>
</dbReference>
<evidence type="ECO:0000313" key="1">
    <source>
        <dbReference type="EMBL" id="GAM76883.1"/>
    </source>
</evidence>
<dbReference type="Gene3D" id="1.20.1640.10">
    <property type="entry name" value="Multidrug efflux transporter AcrB transmembrane domain"/>
    <property type="match status" value="2"/>
</dbReference>
<dbReference type="GO" id="GO:0022857">
    <property type="term" value="F:transmembrane transporter activity"/>
    <property type="evidence" value="ECO:0007669"/>
    <property type="project" value="InterPro"/>
</dbReference>
<dbReference type="GO" id="GO:0016020">
    <property type="term" value="C:membrane"/>
    <property type="evidence" value="ECO:0007669"/>
    <property type="project" value="InterPro"/>
</dbReference>
<name>A0A0B8QPF7_9VIBR</name>
<dbReference type="Proteomes" id="UP000031666">
    <property type="component" value="Unassembled WGS sequence"/>
</dbReference>
<dbReference type="AlphaFoldDB" id="A0A0B8QPF7"/>
<evidence type="ECO:0000313" key="2">
    <source>
        <dbReference type="Proteomes" id="UP000031666"/>
    </source>
</evidence>
<reference evidence="1 2" key="1">
    <citation type="submission" date="2015-01" db="EMBL/GenBank/DDBJ databases">
        <title>Vibrio sp. C94 JCM 19241 whole genome shotgun sequence.</title>
        <authorList>
            <person name="Sawabe T."/>
            <person name="Meirelles P."/>
            <person name="Feng G."/>
            <person name="Sayaka M."/>
            <person name="Hattori M."/>
            <person name="Ohkuma M."/>
        </authorList>
    </citation>
    <scope>NUCLEOTIDE SEQUENCE [LARGE SCALE GENOMIC DNA]</scope>
    <source>
        <strain evidence="2">JCM 19241</strain>
    </source>
</reference>
<organism evidence="1 2">
    <name type="scientific">Vibrio ishigakensis</name>
    <dbReference type="NCBI Taxonomy" id="1481914"/>
    <lineage>
        <taxon>Bacteria</taxon>
        <taxon>Pseudomonadati</taxon>
        <taxon>Pseudomonadota</taxon>
        <taxon>Gammaproteobacteria</taxon>
        <taxon>Vibrionales</taxon>
        <taxon>Vibrionaceae</taxon>
        <taxon>Vibrio</taxon>
    </lineage>
</organism>